<gene>
    <name evidence="2" type="ORF">pdul_cds_154</name>
</gene>
<feature type="domain" description="F-box" evidence="1">
    <location>
        <begin position="37"/>
        <end position="74"/>
    </location>
</feature>
<evidence type="ECO:0000259" key="1">
    <source>
        <dbReference type="Pfam" id="PF12937"/>
    </source>
</evidence>
<dbReference type="InterPro" id="IPR001810">
    <property type="entry name" value="F-box_dom"/>
</dbReference>
<dbReference type="Pfam" id="PF12937">
    <property type="entry name" value="F-box-like"/>
    <property type="match status" value="1"/>
</dbReference>
<dbReference type="RefSeq" id="YP_008318744.1">
    <property type="nucleotide sequence ID" value="NC_021858.1"/>
</dbReference>
<dbReference type="EMBL" id="KC977570">
    <property type="protein sequence ID" value="AGO82075.1"/>
    <property type="molecule type" value="Genomic_DNA"/>
</dbReference>
<name>S4VRQ7_9VIRU</name>
<evidence type="ECO:0000313" key="3">
    <source>
        <dbReference type="Proteomes" id="UP000201566"/>
    </source>
</evidence>
<dbReference type="GeneID" id="16511751"/>
<protein>
    <submittedName>
        <fullName evidence="2">F-box incomplete domain containing protein</fullName>
    </submittedName>
</protein>
<dbReference type="InterPro" id="IPR036047">
    <property type="entry name" value="F-box-like_dom_sf"/>
</dbReference>
<proteinExistence type="predicted"/>
<reference evidence="2 3" key="1">
    <citation type="journal article" date="2013" name="Science">
        <title>Pandoraviruses: amoeba viruses with genomes up to 2.5 Mb reaching that of parasitic eukaryotes.</title>
        <authorList>
            <person name="Philippe N."/>
            <person name="Legendre M."/>
            <person name="Doutre G."/>
            <person name="Coute Y."/>
            <person name="Poirot O."/>
            <person name="Lescot M."/>
            <person name="Arslan D."/>
            <person name="Seltzer V."/>
            <person name="Bertaux L."/>
            <person name="Bruley C."/>
            <person name="Garin J."/>
            <person name="Claverie J.M."/>
            <person name="Abergel C."/>
        </authorList>
    </citation>
    <scope>NUCLEOTIDE SEQUENCE [LARGE SCALE GENOMIC DNA]</scope>
    <source>
        <strain evidence="2">Melbourne</strain>
    </source>
</reference>
<accession>S4VRQ7</accession>
<dbReference type="Proteomes" id="UP000201566">
    <property type="component" value="Segment"/>
</dbReference>
<evidence type="ECO:0000313" key="2">
    <source>
        <dbReference type="EMBL" id="AGO82075.1"/>
    </source>
</evidence>
<sequence>MWSWGWIERRAMGDAMELVMATTHEESLPAYASATTIDDLPTELLAVILTDESYLAPRWRFCARAVCQRWRALFDAAGREMRRAASPAEERRLDALCRWDPAARPRALVKWRRGVYVCASAVVQWARQGRWDDDPAGLVTWCASIPGSSLRYAAGVLVATARSPLVRHAVESVVDACAYVHKSPSSWGSCCLSRCPSRADLARRLFVMAVDTGDIPTVTLVAAALHPSLDWVTGFAVDLVAGDHPDAVEWTARRVAAEWSQTPTRAVAWLDHFCKKLWTWSAYGGSWQVVARLVALARSPAGADSTHDSSGLSHAHDPSEPSLSLEASLDRARRLYFKECVSDAVLEGHVAVLGALASHMDASRLVRVCGQAVRAWRVPVAEWALAECRARGVRLDMDDIMARALNPYHTVNERPFTHQHEVLLSWLCDPSGGGYDPACEAVPSLLGKAVGGGAVRCLFWAVQHWSAKLASLGAAPVEAAVGLLMRHGCRQSLDPTSDAHAADAPTLERLVHVLDALAAHGRAVTCDLWPVLVGLARCRPRGLAAVQHAWARVTGAPLDDVDRARCMREPCGLASARSWARWCRVAPVAPPSADDAAGRVREDPKATRALVDWLGRHDLLTGCA</sequence>
<organism evidence="2 3">
    <name type="scientific">Pandoravirus dulcis</name>
    <dbReference type="NCBI Taxonomy" id="1349409"/>
    <lineage>
        <taxon>Viruses</taxon>
        <taxon>Pandoravirus</taxon>
    </lineage>
</organism>
<dbReference type="KEGG" id="vg:16511751"/>
<dbReference type="SUPFAM" id="SSF81383">
    <property type="entry name" value="F-box domain"/>
    <property type="match status" value="1"/>
</dbReference>